<dbReference type="PANTHER" id="PTHR31917">
    <property type="entry name" value="AGENET DOMAIN-CONTAINING PROTEIN-RELATED"/>
    <property type="match status" value="1"/>
</dbReference>
<dbReference type="CDD" id="cd20406">
    <property type="entry name" value="Tudor_Agenet_AtDUF_rpt2_4"/>
    <property type="match status" value="2"/>
</dbReference>
<evidence type="ECO:0000256" key="1">
    <source>
        <dbReference type="ARBA" id="ARBA00022448"/>
    </source>
</evidence>
<keyword evidence="1" id="KW-0813">Transport</keyword>
<feature type="coiled-coil region" evidence="3">
    <location>
        <begin position="720"/>
        <end position="761"/>
    </location>
</feature>
<name>A0A8K0DS72_9ROSA</name>
<dbReference type="OrthoDB" id="1154930at2759"/>
<organism evidence="5 6">
    <name type="scientific">Rhamnella rubrinervis</name>
    <dbReference type="NCBI Taxonomy" id="2594499"/>
    <lineage>
        <taxon>Eukaryota</taxon>
        <taxon>Viridiplantae</taxon>
        <taxon>Streptophyta</taxon>
        <taxon>Embryophyta</taxon>
        <taxon>Tracheophyta</taxon>
        <taxon>Spermatophyta</taxon>
        <taxon>Magnoliopsida</taxon>
        <taxon>eudicotyledons</taxon>
        <taxon>Gunneridae</taxon>
        <taxon>Pentapetalae</taxon>
        <taxon>rosids</taxon>
        <taxon>fabids</taxon>
        <taxon>Rosales</taxon>
        <taxon>Rhamnaceae</taxon>
        <taxon>rhamnoid group</taxon>
        <taxon>Rhamneae</taxon>
        <taxon>Rhamnella</taxon>
    </lineage>
</organism>
<dbReference type="InterPro" id="IPR014002">
    <property type="entry name" value="Agenet_dom_plant"/>
</dbReference>
<dbReference type="PANTHER" id="PTHR31917:SF147">
    <property type="entry name" value="AGENET DOMAIN-CONTAINING PROTEIN"/>
    <property type="match status" value="1"/>
</dbReference>
<dbReference type="InterPro" id="IPR008395">
    <property type="entry name" value="Agenet-like_dom"/>
</dbReference>
<evidence type="ECO:0000256" key="3">
    <source>
        <dbReference type="SAM" id="Coils"/>
    </source>
</evidence>
<keyword evidence="2" id="KW-0341">Growth regulation</keyword>
<accession>A0A8K0DS72</accession>
<dbReference type="Proteomes" id="UP000796880">
    <property type="component" value="Unassembled WGS sequence"/>
</dbReference>
<dbReference type="Pfam" id="PF05266">
    <property type="entry name" value="DUF724"/>
    <property type="match status" value="1"/>
</dbReference>
<protein>
    <recommendedName>
        <fullName evidence="4">Agenet domain-containing protein</fullName>
    </recommendedName>
</protein>
<feature type="domain" description="Agenet" evidence="4">
    <location>
        <begin position="95"/>
        <end position="150"/>
    </location>
</feature>
<dbReference type="SMART" id="SM00743">
    <property type="entry name" value="Agenet"/>
    <property type="match status" value="3"/>
</dbReference>
<keyword evidence="3" id="KW-0175">Coiled coil</keyword>
<sequence length="798" mass="89452">MAKMEDSKPGHLQLGSKVEVWTDEDGFENAWFTGFICQPPISSSKSRSPKKRKNSSGPMFWVQYDNLVTEKLKPLSESIEASFIRPLPPPDDPRRKLEPNDFVDAFYKDIWWTGVLKAVIGDKYYVDFEKPPDTLVFERSNLRLHLDWVDGTWRRPQKQETIRSLFSPGTPIELNLDNDHPCLSWLPAIFLRDVGVNSSLVQYKSFGSIEDGLHKMTVGFHQIRPLPPQKKFKLGLFEKVDAFDGFRWWVGVIIKVLQGERFIFTSMHARKEMELHQSELRPHLEWVDGQWVSRPLEIKKQVLGKLENHTTISGKKRGRPPKQRSQFQCVWTGACKSYRRRPKPQFENMEFSITGLNSEVLTSSHAEDSSQPPIEVEIHNDIGSEGQGKRKEPELLVANGQATVVDEQRSGVGDIALDSSTDKFEVPATAMVEVSGVQRNGAGGVVDCQQGKGKESDLPIANGQATAVGEQHNGVGDVALVCCTDKIEVPVTTGVEVTGEKQSGVGGVVDCKTDKSKLSMTTELEISGVVDGDKSELPVTPETEVSVSEGALTDETAPVSATDYRTKEVLVNVDSMSSNGILENLPLPVPINEMHPTEYVGDIELADSLDLPFVKTSSFWQQLESMDVFRKFPQKPHFQPLMKHKEIYHEGLALGNMITFVSLAERIAKFEVDTPMEFINSSLETLSELEEMGFDVKALRSHLSELQHTRVELGQFQDQLEGVKNKITENTHEMTKIEEEIDEFDKEFKKMEEKRAMLMARSVAKSSLLSMLQSEAAVINEGIQSMQGKLVSLLLPPP</sequence>
<proteinExistence type="predicted"/>
<comment type="caution">
    <text evidence="5">The sequence shown here is derived from an EMBL/GenBank/DDBJ whole genome shotgun (WGS) entry which is preliminary data.</text>
</comment>
<reference evidence="5" key="1">
    <citation type="submission" date="2020-03" db="EMBL/GenBank/DDBJ databases">
        <title>A high-quality chromosome-level genome assembly of a woody plant with both climbing and erect habits, Rhamnella rubrinervis.</title>
        <authorList>
            <person name="Lu Z."/>
            <person name="Yang Y."/>
            <person name="Zhu X."/>
            <person name="Sun Y."/>
        </authorList>
    </citation>
    <scope>NUCLEOTIDE SEQUENCE</scope>
    <source>
        <strain evidence="5">BYM</strain>
        <tissue evidence="5">Leaf</tissue>
    </source>
</reference>
<dbReference type="AlphaFoldDB" id="A0A8K0DS72"/>
<gene>
    <name evidence="5" type="ORF">FNV43_RR24320</name>
</gene>
<feature type="domain" description="Agenet" evidence="4">
    <location>
        <begin position="230"/>
        <end position="288"/>
    </location>
</feature>
<evidence type="ECO:0000313" key="5">
    <source>
        <dbReference type="EMBL" id="KAF3433218.1"/>
    </source>
</evidence>
<evidence type="ECO:0000313" key="6">
    <source>
        <dbReference type="Proteomes" id="UP000796880"/>
    </source>
</evidence>
<evidence type="ECO:0000259" key="4">
    <source>
        <dbReference type="SMART" id="SM00743"/>
    </source>
</evidence>
<dbReference type="EMBL" id="VOIH02000011">
    <property type="protein sequence ID" value="KAF3433218.1"/>
    <property type="molecule type" value="Genomic_DNA"/>
</dbReference>
<feature type="domain" description="Agenet" evidence="4">
    <location>
        <begin position="10"/>
        <end position="92"/>
    </location>
</feature>
<evidence type="ECO:0000256" key="2">
    <source>
        <dbReference type="ARBA" id="ARBA00022604"/>
    </source>
</evidence>
<keyword evidence="6" id="KW-1185">Reference proteome</keyword>
<dbReference type="Pfam" id="PF05641">
    <property type="entry name" value="Agenet"/>
    <property type="match status" value="2"/>
</dbReference>
<dbReference type="InterPro" id="IPR007930">
    <property type="entry name" value="DUF724"/>
</dbReference>